<dbReference type="InterPro" id="IPR056186">
    <property type="entry name" value="PDZ_CPAF-rel"/>
</dbReference>
<dbReference type="PANTHER" id="PTHR37049">
    <property type="entry name" value="PEPTIDASE S41 FAMILY PROTEIN"/>
    <property type="match status" value="1"/>
</dbReference>
<evidence type="ECO:0000259" key="1">
    <source>
        <dbReference type="Pfam" id="PF03572"/>
    </source>
</evidence>
<dbReference type="InterPro" id="IPR052766">
    <property type="entry name" value="S41A_metabolite_peptidase"/>
</dbReference>
<organism evidence="3 4">
    <name type="scientific">Coniochaeta pulveracea</name>
    <dbReference type="NCBI Taxonomy" id="177199"/>
    <lineage>
        <taxon>Eukaryota</taxon>
        <taxon>Fungi</taxon>
        <taxon>Dikarya</taxon>
        <taxon>Ascomycota</taxon>
        <taxon>Pezizomycotina</taxon>
        <taxon>Sordariomycetes</taxon>
        <taxon>Sordariomycetidae</taxon>
        <taxon>Coniochaetales</taxon>
        <taxon>Coniochaetaceae</taxon>
        <taxon>Coniochaeta</taxon>
    </lineage>
</organism>
<gene>
    <name evidence="3" type="ORF">DL546_003765</name>
</gene>
<dbReference type="GO" id="GO:0008236">
    <property type="term" value="F:serine-type peptidase activity"/>
    <property type="evidence" value="ECO:0007669"/>
    <property type="project" value="InterPro"/>
</dbReference>
<sequence length="836" mass="92898">MLAYIGMKQNLIVASDRRRLIAKFKSKDVPPLIACAHISNVSLARAWNSLFSPFGQTSFSEVLLELDRHKNTHHLPSEVPDIMSTITIMEMFRCIAAWLAVVAITISAVHARNLPFEVVDPQLACQAAGKALVNPYVVKSTKDFREIDASLAHACLQTVPNYREPAVKLIESLKAFVQWQSTLAWLKKPPASYDFPPVDIMNRLVNLTSVVKGHGFASEYDFQVALVELLESAHDYHLTYNPDLLGIFSFVYPALLDLISVSIDGKQLPKLYHQGGVTTENGTTVPGPALTKINDQDAVTFLEELNLKHSGYQDRDAQWNAQFASYSRPSGKHPIVAKSNFFHGHELTLTYEDGTKSTVRGRARVSPEVDFSKVNYGRDFYNRFCHPEATKFGLPAKQLRNGLQPPQPRKLPLQVDGEGRNWKHDELFLAPYPPAVVRDDGPGATAGFFLLDEGYEDVAVLAIPSFRPRSEDPAQYEPWVYTNDFQETVGEFLELCKESGKQKLVIDLTGNRGGKITSAYELFAQLFPGSPIFQAGNMRLQMGLLELARVVSEVSGDSLSDPTPERKKKVQKLLSGIGRQVKPGASQNLEGHTFNNIKEILAPVDLNGDRFGPYFSMRYDEPSNNFNLTGVGSQATNRTAVFEPENIVLLTDGVCGSTCSLFAYLMTYQKNISTTVIGGRPRLGPMQPIAGTEGAGMIHMQNLTDTARLAMELASPELQKVFKTDEYGNLVALAEGYAVRRGNGTVNFKNNFAPHNHTTPLQFLYHPANCRLFWTREMISDPELTWKRAVDGTWTDPEEVCVEGSRVMTGETVGKRDRVGVMEIIQNTIFGDAKTQ</sequence>
<dbReference type="OrthoDB" id="3534988at2759"/>
<evidence type="ECO:0000259" key="2">
    <source>
        <dbReference type="Pfam" id="PF23658"/>
    </source>
</evidence>
<dbReference type="SUPFAM" id="SSF52096">
    <property type="entry name" value="ClpP/crotonase"/>
    <property type="match status" value="1"/>
</dbReference>
<dbReference type="InterPro" id="IPR029045">
    <property type="entry name" value="ClpP/crotonase-like_dom_sf"/>
</dbReference>
<dbReference type="AlphaFoldDB" id="A0A420Y106"/>
<dbReference type="Proteomes" id="UP000275385">
    <property type="component" value="Unassembled WGS sequence"/>
</dbReference>
<dbReference type="PANTHER" id="PTHR37049:SF4">
    <property type="entry name" value="RHODANESE DOMAIN-CONTAINING PROTEIN"/>
    <property type="match status" value="1"/>
</dbReference>
<dbReference type="STRING" id="177199.A0A420Y106"/>
<keyword evidence="4" id="KW-1185">Reference proteome</keyword>
<dbReference type="Pfam" id="PF03572">
    <property type="entry name" value="Peptidase_S41"/>
    <property type="match status" value="1"/>
</dbReference>
<dbReference type="Pfam" id="PF23658">
    <property type="entry name" value="PDZ_CPAF_rel"/>
    <property type="match status" value="1"/>
</dbReference>
<protein>
    <submittedName>
        <fullName evidence="3">Uncharacterized protein</fullName>
    </submittedName>
</protein>
<dbReference type="EMBL" id="QVQW01000072">
    <property type="protein sequence ID" value="RKU41566.1"/>
    <property type="molecule type" value="Genomic_DNA"/>
</dbReference>
<name>A0A420Y106_9PEZI</name>
<dbReference type="InterPro" id="IPR005151">
    <property type="entry name" value="Tail-specific_protease"/>
</dbReference>
<feature type="domain" description="CPAF-like PDZ" evidence="2">
    <location>
        <begin position="256"/>
        <end position="368"/>
    </location>
</feature>
<accession>A0A420Y106</accession>
<feature type="domain" description="Tail specific protease" evidence="1">
    <location>
        <begin position="457"/>
        <end position="680"/>
    </location>
</feature>
<proteinExistence type="predicted"/>
<reference evidence="3 4" key="1">
    <citation type="submission" date="2018-08" db="EMBL/GenBank/DDBJ databases">
        <title>Draft genome of the lignicolous fungus Coniochaeta pulveracea.</title>
        <authorList>
            <person name="Borstlap C.J."/>
            <person name="De Witt R.N."/>
            <person name="Botha A."/>
            <person name="Volschenk H."/>
        </authorList>
    </citation>
    <scope>NUCLEOTIDE SEQUENCE [LARGE SCALE GENOMIC DNA]</scope>
    <source>
        <strain evidence="3 4">CAB683</strain>
    </source>
</reference>
<comment type="caution">
    <text evidence="3">The sequence shown here is derived from an EMBL/GenBank/DDBJ whole genome shotgun (WGS) entry which is preliminary data.</text>
</comment>
<evidence type="ECO:0000313" key="4">
    <source>
        <dbReference type="Proteomes" id="UP000275385"/>
    </source>
</evidence>
<dbReference type="GO" id="GO:0006508">
    <property type="term" value="P:proteolysis"/>
    <property type="evidence" value="ECO:0007669"/>
    <property type="project" value="InterPro"/>
</dbReference>
<dbReference type="Gene3D" id="3.90.226.10">
    <property type="entry name" value="2-enoyl-CoA Hydratase, Chain A, domain 1"/>
    <property type="match status" value="1"/>
</dbReference>
<evidence type="ECO:0000313" key="3">
    <source>
        <dbReference type="EMBL" id="RKU41566.1"/>
    </source>
</evidence>